<dbReference type="Proteomes" id="UP000483293">
    <property type="component" value="Unassembled WGS sequence"/>
</dbReference>
<feature type="compositionally biased region" description="Low complexity" evidence="1">
    <location>
        <begin position="107"/>
        <end position="116"/>
    </location>
</feature>
<comment type="caution">
    <text evidence="2">The sequence shown here is derived from an EMBL/GenBank/DDBJ whole genome shotgun (WGS) entry which is preliminary data.</text>
</comment>
<evidence type="ECO:0000313" key="3">
    <source>
        <dbReference type="Proteomes" id="UP000483293"/>
    </source>
</evidence>
<proteinExistence type="predicted"/>
<protein>
    <recommendedName>
        <fullName evidence="4">DUF4373 domain-containing protein</fullName>
    </recommendedName>
</protein>
<feature type="region of interest" description="Disordered" evidence="1">
    <location>
        <begin position="105"/>
        <end position="174"/>
    </location>
</feature>
<name>A0A6L9SSE8_9BIFI</name>
<evidence type="ECO:0000256" key="1">
    <source>
        <dbReference type="SAM" id="MobiDB-lite"/>
    </source>
</evidence>
<accession>A0A6L9SSE8</accession>
<feature type="compositionally biased region" description="Polar residues" evidence="1">
    <location>
        <begin position="117"/>
        <end position="127"/>
    </location>
</feature>
<feature type="compositionally biased region" description="Polar residues" evidence="1">
    <location>
        <begin position="138"/>
        <end position="167"/>
    </location>
</feature>
<organism evidence="2 3">
    <name type="scientific">Bifidobacterium platyrrhinorum</name>
    <dbReference type="NCBI Taxonomy" id="2661628"/>
    <lineage>
        <taxon>Bacteria</taxon>
        <taxon>Bacillati</taxon>
        <taxon>Actinomycetota</taxon>
        <taxon>Actinomycetes</taxon>
        <taxon>Bifidobacteriales</taxon>
        <taxon>Bifidobacteriaceae</taxon>
        <taxon>Bifidobacterium</taxon>
    </lineage>
</organism>
<evidence type="ECO:0000313" key="2">
    <source>
        <dbReference type="EMBL" id="NEG55428.1"/>
    </source>
</evidence>
<dbReference type="AlphaFoldDB" id="A0A6L9SSE8"/>
<reference evidence="2 3" key="1">
    <citation type="submission" date="2019-10" db="EMBL/GenBank/DDBJ databases">
        <title>Bifidobacterium from non-human primates.</title>
        <authorList>
            <person name="Modesto M."/>
        </authorList>
    </citation>
    <scope>NUCLEOTIDE SEQUENCE [LARGE SCALE GENOMIC DNA]</scope>
    <source>
        <strain evidence="2 3">SMA15</strain>
    </source>
</reference>
<dbReference type="EMBL" id="WHZV01000005">
    <property type="protein sequence ID" value="NEG55428.1"/>
    <property type="molecule type" value="Genomic_DNA"/>
</dbReference>
<gene>
    <name evidence="2" type="ORF">GFD21_06540</name>
</gene>
<sequence>MEIFAKFSADLWSNEKFCAFAEKHARAAIVWVKAITFAVRKRSDGFFGDYAAKHFLSASARDLDALEANGFIERVENGWMVHDFLEAQRSNQQIEAAAERRREAARKAGLASAAARNSQSGTSTNVERTVGRDVERSLNGSLDSKTNVSSTLTNPDNRLQITDTNTPCSPPTGDADGLDEFARTCWTRYPKHEGKPTVAMNAVKELVSSGEITQERLLAAIDAYAATDKKLQYRPQFVNWLRKGEWRDYLPKTAPKQTALPEDGWVDRHVVCKLPDGADIMGAQQRLRELIRSGDSWDAAAGKVLTEFGGES</sequence>
<evidence type="ECO:0008006" key="4">
    <source>
        <dbReference type="Google" id="ProtNLM"/>
    </source>
</evidence>
<keyword evidence="3" id="KW-1185">Reference proteome</keyword>